<comment type="caution">
    <text evidence="2">The sequence shown here is derived from an EMBL/GenBank/DDBJ whole genome shotgun (WGS) entry which is preliminary data.</text>
</comment>
<accession>A0AAW9Q0P8</accession>
<dbReference type="Pfam" id="PF10063">
    <property type="entry name" value="DUF2301"/>
    <property type="match status" value="1"/>
</dbReference>
<keyword evidence="1" id="KW-1133">Transmembrane helix</keyword>
<feature type="transmembrane region" description="Helical" evidence="1">
    <location>
        <begin position="96"/>
        <end position="115"/>
    </location>
</feature>
<dbReference type="PANTHER" id="PTHR36716">
    <property type="entry name" value="F3H9.20 PROTEIN"/>
    <property type="match status" value="1"/>
</dbReference>
<feature type="transmembrane region" description="Helical" evidence="1">
    <location>
        <begin position="180"/>
        <end position="199"/>
    </location>
</feature>
<organism evidence="2 3">
    <name type="scientific">Tumidithrix elongata BACA0141</name>
    <dbReference type="NCBI Taxonomy" id="2716417"/>
    <lineage>
        <taxon>Bacteria</taxon>
        <taxon>Bacillati</taxon>
        <taxon>Cyanobacteriota</taxon>
        <taxon>Cyanophyceae</taxon>
        <taxon>Pseudanabaenales</taxon>
        <taxon>Pseudanabaenaceae</taxon>
        <taxon>Tumidithrix</taxon>
        <taxon>Tumidithrix elongata</taxon>
    </lineage>
</organism>
<feature type="transmembrane region" description="Helical" evidence="1">
    <location>
        <begin position="127"/>
        <end position="145"/>
    </location>
</feature>
<dbReference type="PANTHER" id="PTHR36716:SF2">
    <property type="entry name" value="F3H9.20 PROTEIN"/>
    <property type="match status" value="1"/>
</dbReference>
<keyword evidence="1" id="KW-0812">Transmembrane</keyword>
<dbReference type="InterPro" id="IPR019275">
    <property type="entry name" value="DUF2301"/>
</dbReference>
<feature type="transmembrane region" description="Helical" evidence="1">
    <location>
        <begin position="29"/>
        <end position="49"/>
    </location>
</feature>
<dbReference type="RefSeq" id="WP_408648780.1">
    <property type="nucleotide sequence ID" value="NZ_JAZBJZ010000051.1"/>
</dbReference>
<dbReference type="EMBL" id="JAZBJZ010000051">
    <property type="protein sequence ID" value="MEE3717754.1"/>
    <property type="molecule type" value="Genomic_DNA"/>
</dbReference>
<feature type="transmembrane region" description="Helical" evidence="1">
    <location>
        <begin position="69"/>
        <end position="89"/>
    </location>
</feature>
<proteinExistence type="predicted"/>
<sequence>MMDSKVYPEVYQGQFGTFTITDSDRQGVVVYRSALMVAAISFCIATFVVLSQLGSDQSSNLSAFTLVTWLYMSFSIALGVALATIHIYLATLHRALQIFLAIGSVTAIAIGLQSSEPLALTVYQQPMTLLGVGFTFAALTGIFFKEAFCFNRFETKILTLLVPLLLLGHLIKALPQFVEAILLAAWAGLFFVFALRKAIQPIPPDIGDKSVFDYLKNQNSITN</sequence>
<gene>
    <name evidence="2" type="ORF">V2H45_13515</name>
</gene>
<keyword evidence="3" id="KW-1185">Reference proteome</keyword>
<protein>
    <submittedName>
        <fullName evidence="2">DUF2301 domain-containing membrane protein</fullName>
    </submittedName>
</protein>
<evidence type="ECO:0000313" key="2">
    <source>
        <dbReference type="EMBL" id="MEE3717754.1"/>
    </source>
</evidence>
<dbReference type="Proteomes" id="UP001333818">
    <property type="component" value="Unassembled WGS sequence"/>
</dbReference>
<dbReference type="AlphaFoldDB" id="A0AAW9Q0P8"/>
<evidence type="ECO:0000313" key="3">
    <source>
        <dbReference type="Proteomes" id="UP001333818"/>
    </source>
</evidence>
<feature type="transmembrane region" description="Helical" evidence="1">
    <location>
        <begin position="157"/>
        <end position="174"/>
    </location>
</feature>
<keyword evidence="1" id="KW-0472">Membrane</keyword>
<reference evidence="2" key="1">
    <citation type="submission" date="2024-01" db="EMBL/GenBank/DDBJ databases">
        <title>Bank of Algae and Cyanobacteria of the Azores (BACA) strain genomes.</title>
        <authorList>
            <person name="Luz R."/>
            <person name="Cordeiro R."/>
            <person name="Fonseca A."/>
            <person name="Goncalves V."/>
        </authorList>
    </citation>
    <scope>NUCLEOTIDE SEQUENCE</scope>
    <source>
        <strain evidence="2">BACA0141</strain>
    </source>
</reference>
<name>A0AAW9Q0P8_9CYAN</name>
<evidence type="ECO:0000256" key="1">
    <source>
        <dbReference type="SAM" id="Phobius"/>
    </source>
</evidence>